<dbReference type="eggNOG" id="ENOG502S0NS">
    <property type="taxonomic scope" value="Eukaryota"/>
</dbReference>
<dbReference type="InterPro" id="IPR044880">
    <property type="entry name" value="NCX_ion-bd_dom_sf"/>
</dbReference>
<dbReference type="InterPro" id="IPR004837">
    <property type="entry name" value="NaCa_Exmemb"/>
</dbReference>
<comment type="subcellular location">
    <subcellularLocation>
        <location evidence="1">Membrane</location>
        <topology evidence="1">Multi-pass membrane protein</topology>
    </subcellularLocation>
</comment>
<evidence type="ECO:0000313" key="10">
    <source>
        <dbReference type="EMBL" id="EOA85735.1"/>
    </source>
</evidence>
<dbReference type="PANTHER" id="PTHR10846">
    <property type="entry name" value="SODIUM/POTASSIUM/CALCIUM EXCHANGER"/>
    <property type="match status" value="1"/>
</dbReference>
<evidence type="ECO:0000256" key="4">
    <source>
        <dbReference type="ARBA" id="ARBA00022692"/>
    </source>
</evidence>
<keyword evidence="4 8" id="KW-0812">Transmembrane</keyword>
<dbReference type="GO" id="GO:0008273">
    <property type="term" value="F:calcium, potassium:sodium antiporter activity"/>
    <property type="evidence" value="ECO:0007669"/>
    <property type="project" value="TreeGrafter"/>
</dbReference>
<proteinExistence type="inferred from homology"/>
<organism evidence="10 11">
    <name type="scientific">Exserohilum turcicum (strain 28A)</name>
    <name type="common">Northern leaf blight fungus</name>
    <name type="synonym">Setosphaeria turcica</name>
    <dbReference type="NCBI Taxonomy" id="671987"/>
    <lineage>
        <taxon>Eukaryota</taxon>
        <taxon>Fungi</taxon>
        <taxon>Dikarya</taxon>
        <taxon>Ascomycota</taxon>
        <taxon>Pezizomycotina</taxon>
        <taxon>Dothideomycetes</taxon>
        <taxon>Pleosporomycetidae</taxon>
        <taxon>Pleosporales</taxon>
        <taxon>Pleosporineae</taxon>
        <taxon>Pleosporaceae</taxon>
        <taxon>Exserohilum</taxon>
    </lineage>
</organism>
<feature type="region of interest" description="Disordered" evidence="7">
    <location>
        <begin position="163"/>
        <end position="190"/>
    </location>
</feature>
<sequence>MADLDNVTYNIAAFIAALFVLEFGADKFIDHTAIVARRTGIPDTIIGLVTAGGEWEELAVVIAALARNRPSLAIGNIIGSAISNILGAFSLGLLFHGQETQIQFDRSSRIYSLVLLLLTTFVTPATYFSVETVWSVCGSILIAFFAIYIASVGWAISRGTLTAPEDSDDSSDDDSSNEDGAGDESDSDDSTTGLIAEWAHNRANRSEGRPYGAIESNQSSRRTSQGGSTKMTRAAARDRRPHRTLSYHIFHLFLGFVAICLAGYVLSHAATSITDELGMSDVLFGVVILAIATTLPEKFIAVMSGRRGHAGILVANTAGSNIFLLALCSGIVMLDTNGNFERGNVNIPELGVLWGSTLAFTATIWLNGRLSRFIGIGMLIAYVAFVVLEFVVIY</sequence>
<feature type="transmembrane region" description="Helical" evidence="8">
    <location>
        <begin position="133"/>
        <end position="156"/>
    </location>
</feature>
<dbReference type="GO" id="GO:0006874">
    <property type="term" value="P:intracellular calcium ion homeostasis"/>
    <property type="evidence" value="ECO:0007669"/>
    <property type="project" value="TreeGrafter"/>
</dbReference>
<evidence type="ECO:0000256" key="1">
    <source>
        <dbReference type="ARBA" id="ARBA00004141"/>
    </source>
</evidence>
<evidence type="ECO:0000256" key="6">
    <source>
        <dbReference type="ARBA" id="ARBA00023136"/>
    </source>
</evidence>
<evidence type="ECO:0000256" key="7">
    <source>
        <dbReference type="SAM" id="MobiDB-lite"/>
    </source>
</evidence>
<feature type="domain" description="Sodium/calcium exchanger membrane region" evidence="9">
    <location>
        <begin position="249"/>
        <end position="389"/>
    </location>
</feature>
<dbReference type="GeneID" id="19397153"/>
<feature type="transmembrane region" description="Helical" evidence="8">
    <location>
        <begin position="249"/>
        <end position="270"/>
    </location>
</feature>
<feature type="domain" description="Sodium/calcium exchanger membrane region" evidence="9">
    <location>
        <begin position="11"/>
        <end position="150"/>
    </location>
</feature>
<dbReference type="HOGENOM" id="CLU_007948_1_0_1"/>
<gene>
    <name evidence="10" type="ORF">SETTUDRAFT_151996</name>
</gene>
<feature type="compositionally biased region" description="Acidic residues" evidence="7">
    <location>
        <begin position="165"/>
        <end position="189"/>
    </location>
</feature>
<dbReference type="RefSeq" id="XP_008026676.1">
    <property type="nucleotide sequence ID" value="XM_008028485.1"/>
</dbReference>
<evidence type="ECO:0000256" key="2">
    <source>
        <dbReference type="ARBA" id="ARBA00005364"/>
    </source>
</evidence>
<dbReference type="PANTHER" id="PTHR10846:SF8">
    <property type="entry name" value="INNER MEMBRANE PROTEIN YRBG"/>
    <property type="match status" value="1"/>
</dbReference>
<dbReference type="Proteomes" id="UP000016935">
    <property type="component" value="Unassembled WGS sequence"/>
</dbReference>
<keyword evidence="3" id="KW-0813">Transport</keyword>
<reference evidence="10 11" key="2">
    <citation type="journal article" date="2013" name="PLoS Genet.">
        <title>Comparative genome structure, secondary metabolite, and effector coding capacity across Cochliobolus pathogens.</title>
        <authorList>
            <person name="Condon B.J."/>
            <person name="Leng Y."/>
            <person name="Wu D."/>
            <person name="Bushley K.E."/>
            <person name="Ohm R.A."/>
            <person name="Otillar R."/>
            <person name="Martin J."/>
            <person name="Schackwitz W."/>
            <person name="Grimwood J."/>
            <person name="MohdZainudin N."/>
            <person name="Xue C."/>
            <person name="Wang R."/>
            <person name="Manning V.A."/>
            <person name="Dhillon B."/>
            <person name="Tu Z.J."/>
            <person name="Steffenson B.J."/>
            <person name="Salamov A."/>
            <person name="Sun H."/>
            <person name="Lowry S."/>
            <person name="LaButti K."/>
            <person name="Han J."/>
            <person name="Copeland A."/>
            <person name="Lindquist E."/>
            <person name="Barry K."/>
            <person name="Schmutz J."/>
            <person name="Baker S.E."/>
            <person name="Ciuffetti L.M."/>
            <person name="Grigoriev I.V."/>
            <person name="Zhong S."/>
            <person name="Turgeon B.G."/>
        </authorList>
    </citation>
    <scope>NUCLEOTIDE SEQUENCE [LARGE SCALE GENOMIC DNA]</scope>
    <source>
        <strain evidence="11">28A</strain>
    </source>
</reference>
<feature type="transmembrane region" description="Helical" evidence="8">
    <location>
        <begin position="282"/>
        <end position="301"/>
    </location>
</feature>
<feature type="compositionally biased region" description="Polar residues" evidence="7">
    <location>
        <begin position="215"/>
        <end position="231"/>
    </location>
</feature>
<evidence type="ECO:0000313" key="11">
    <source>
        <dbReference type="Proteomes" id="UP000016935"/>
    </source>
</evidence>
<feature type="region of interest" description="Disordered" evidence="7">
    <location>
        <begin position="206"/>
        <end position="239"/>
    </location>
</feature>
<dbReference type="STRING" id="671987.R0IKZ4"/>
<dbReference type="GO" id="GO:0005886">
    <property type="term" value="C:plasma membrane"/>
    <property type="evidence" value="ECO:0007669"/>
    <property type="project" value="TreeGrafter"/>
</dbReference>
<accession>R0IKZ4</accession>
<feature type="transmembrane region" description="Helical" evidence="8">
    <location>
        <begin position="373"/>
        <end position="393"/>
    </location>
</feature>
<feature type="transmembrane region" description="Helical" evidence="8">
    <location>
        <begin position="108"/>
        <end position="127"/>
    </location>
</feature>
<keyword evidence="5 8" id="KW-1133">Transmembrane helix</keyword>
<feature type="transmembrane region" description="Helical" evidence="8">
    <location>
        <begin position="346"/>
        <end position="366"/>
    </location>
</feature>
<dbReference type="InterPro" id="IPR004481">
    <property type="entry name" value="K/Na/Ca-exchanger"/>
</dbReference>
<evidence type="ECO:0000256" key="5">
    <source>
        <dbReference type="ARBA" id="ARBA00022989"/>
    </source>
</evidence>
<keyword evidence="6 8" id="KW-0472">Membrane</keyword>
<dbReference type="AlphaFoldDB" id="R0IKZ4"/>
<evidence type="ECO:0000259" key="9">
    <source>
        <dbReference type="Pfam" id="PF01699"/>
    </source>
</evidence>
<evidence type="ECO:0000256" key="3">
    <source>
        <dbReference type="ARBA" id="ARBA00022449"/>
    </source>
</evidence>
<dbReference type="OrthoDB" id="2127281at2759"/>
<dbReference type="Pfam" id="PF01699">
    <property type="entry name" value="Na_Ca_ex"/>
    <property type="match status" value="2"/>
</dbReference>
<protein>
    <recommendedName>
        <fullName evidence="9">Sodium/calcium exchanger membrane region domain-containing protein</fullName>
    </recommendedName>
</protein>
<name>R0IKZ4_EXST2</name>
<keyword evidence="3" id="KW-0050">Antiport</keyword>
<keyword evidence="11" id="KW-1185">Reference proteome</keyword>
<dbReference type="GO" id="GO:0005262">
    <property type="term" value="F:calcium channel activity"/>
    <property type="evidence" value="ECO:0007669"/>
    <property type="project" value="TreeGrafter"/>
</dbReference>
<comment type="similarity">
    <text evidence="2">Belongs to the Ca(2+):cation antiporter (CaCA) (TC 2.A.19) family. SLC24A subfamily.</text>
</comment>
<feature type="transmembrane region" description="Helical" evidence="8">
    <location>
        <begin position="6"/>
        <end position="25"/>
    </location>
</feature>
<feature type="transmembrane region" description="Helical" evidence="8">
    <location>
        <begin position="313"/>
        <end position="334"/>
    </location>
</feature>
<reference evidence="10 11" key="1">
    <citation type="journal article" date="2012" name="PLoS Pathog.">
        <title>Diverse lifestyles and strategies of plant pathogenesis encoded in the genomes of eighteen Dothideomycetes fungi.</title>
        <authorList>
            <person name="Ohm R.A."/>
            <person name="Feau N."/>
            <person name="Henrissat B."/>
            <person name="Schoch C.L."/>
            <person name="Horwitz B.A."/>
            <person name="Barry K.W."/>
            <person name="Condon B.J."/>
            <person name="Copeland A.C."/>
            <person name="Dhillon B."/>
            <person name="Glaser F."/>
            <person name="Hesse C.N."/>
            <person name="Kosti I."/>
            <person name="LaButti K."/>
            <person name="Lindquist E.A."/>
            <person name="Lucas S."/>
            <person name="Salamov A.A."/>
            <person name="Bradshaw R.E."/>
            <person name="Ciuffetti L."/>
            <person name="Hamelin R.C."/>
            <person name="Kema G.H.J."/>
            <person name="Lawrence C."/>
            <person name="Scott J.A."/>
            <person name="Spatafora J.W."/>
            <person name="Turgeon B.G."/>
            <person name="de Wit P.J.G.M."/>
            <person name="Zhong S."/>
            <person name="Goodwin S.B."/>
            <person name="Grigoriev I.V."/>
        </authorList>
    </citation>
    <scope>NUCLEOTIDE SEQUENCE [LARGE SCALE GENOMIC DNA]</scope>
    <source>
        <strain evidence="11">28A</strain>
    </source>
</reference>
<evidence type="ECO:0000256" key="8">
    <source>
        <dbReference type="SAM" id="Phobius"/>
    </source>
</evidence>
<feature type="transmembrane region" description="Helical" evidence="8">
    <location>
        <begin position="72"/>
        <end position="96"/>
    </location>
</feature>
<dbReference type="EMBL" id="KB908648">
    <property type="protein sequence ID" value="EOA85735.1"/>
    <property type="molecule type" value="Genomic_DNA"/>
</dbReference>
<dbReference type="Gene3D" id="1.20.1420.30">
    <property type="entry name" value="NCX, central ion-binding region"/>
    <property type="match status" value="2"/>
</dbReference>